<protein>
    <submittedName>
        <fullName evidence="1">MBL fold metallo-hydrolase</fullName>
    </submittedName>
</protein>
<dbReference type="EMBL" id="AALKIT010000023">
    <property type="protein sequence ID" value="EDA5176024.1"/>
    <property type="molecule type" value="Genomic_DNA"/>
</dbReference>
<feature type="non-terminal residue" evidence="1">
    <location>
        <position position="52"/>
    </location>
</feature>
<dbReference type="InterPro" id="IPR036866">
    <property type="entry name" value="RibonucZ/Hydroxyglut_hydro"/>
</dbReference>
<organism evidence="1">
    <name type="scientific">Listeria monocytogenes</name>
    <dbReference type="NCBI Taxonomy" id="1639"/>
    <lineage>
        <taxon>Bacteria</taxon>
        <taxon>Bacillati</taxon>
        <taxon>Bacillota</taxon>
        <taxon>Bacilli</taxon>
        <taxon>Bacillales</taxon>
        <taxon>Listeriaceae</taxon>
        <taxon>Listeria</taxon>
    </lineage>
</organism>
<reference evidence="1" key="1">
    <citation type="submission" date="2019-10" db="EMBL/GenBank/DDBJ databases">
        <authorList>
            <consortium name="PulseNet: The National Subtyping Network for Foodborne Disease Surveillance"/>
            <person name="Tarr C.L."/>
            <person name="Trees E."/>
            <person name="Katz L.S."/>
            <person name="Carleton-Romer H.A."/>
            <person name="Stroika S."/>
            <person name="Kucerova Z."/>
            <person name="Roache K.F."/>
            <person name="Sabol A.L."/>
            <person name="Besser J."/>
            <person name="Gerner-Smidt P."/>
        </authorList>
    </citation>
    <scope>NUCLEOTIDE SEQUENCE</scope>
    <source>
        <strain evidence="1">PNUSAL005845</strain>
    </source>
</reference>
<name>A0A5M2IT32_LISMN</name>
<accession>A0A5M2IT32</accession>
<gene>
    <name evidence="1" type="ORF">F9L13_14625</name>
</gene>
<sequence length="52" mass="5811">MLYHIKEVYFEKGSAVMKLTVFGHWGGYPLANEGTSSYLLEEAGFKLLIDVG</sequence>
<dbReference type="SUPFAM" id="SSF56281">
    <property type="entry name" value="Metallo-hydrolase/oxidoreductase"/>
    <property type="match status" value="1"/>
</dbReference>
<proteinExistence type="predicted"/>
<keyword evidence="1" id="KW-0378">Hydrolase</keyword>
<dbReference type="AlphaFoldDB" id="A0A5M2IT32"/>
<dbReference type="GO" id="GO:0016787">
    <property type="term" value="F:hydrolase activity"/>
    <property type="evidence" value="ECO:0007669"/>
    <property type="project" value="UniProtKB-KW"/>
</dbReference>
<evidence type="ECO:0000313" key="1">
    <source>
        <dbReference type="EMBL" id="EDA5176024.1"/>
    </source>
</evidence>
<comment type="caution">
    <text evidence="1">The sequence shown here is derived from an EMBL/GenBank/DDBJ whole genome shotgun (WGS) entry which is preliminary data.</text>
</comment>